<keyword evidence="1" id="KW-0812">Transmembrane</keyword>
<evidence type="ECO:0008006" key="3">
    <source>
        <dbReference type="Google" id="ProtNLM"/>
    </source>
</evidence>
<organism evidence="2">
    <name type="scientific">Amphora coffeiformis</name>
    <dbReference type="NCBI Taxonomy" id="265554"/>
    <lineage>
        <taxon>Eukaryota</taxon>
        <taxon>Sar</taxon>
        <taxon>Stramenopiles</taxon>
        <taxon>Ochrophyta</taxon>
        <taxon>Bacillariophyta</taxon>
        <taxon>Bacillariophyceae</taxon>
        <taxon>Bacillariophycidae</taxon>
        <taxon>Thalassiophysales</taxon>
        <taxon>Catenulaceae</taxon>
        <taxon>Amphora</taxon>
    </lineage>
</organism>
<feature type="transmembrane region" description="Helical" evidence="1">
    <location>
        <begin position="156"/>
        <end position="176"/>
    </location>
</feature>
<feature type="transmembrane region" description="Helical" evidence="1">
    <location>
        <begin position="91"/>
        <end position="111"/>
    </location>
</feature>
<keyword evidence="1" id="KW-0472">Membrane</keyword>
<accession>A0A7S3P568</accession>
<name>A0A7S3P568_9STRA</name>
<keyword evidence="1" id="KW-1133">Transmembrane helix</keyword>
<feature type="transmembrane region" description="Helical" evidence="1">
    <location>
        <begin position="131"/>
        <end position="149"/>
    </location>
</feature>
<protein>
    <recommendedName>
        <fullName evidence="3">Transmembrane protein</fullName>
    </recommendedName>
</protein>
<sequence>MGKLGEEFETEEQERQVRRILQRNASKSSLFGDDTLSQDLSTDTFWIEGEWDDVENPVLRVLIKALVFIRCLPDARADSTPLKLALRWLQWASLLADVASGIVAVITFNGVTFCCGDPILNFGGIELPWKIIVRILTYTYLILILSEIYPVVKKGIPFNLVNPILGFIVAVAMFFDDGKTEALIMWGIETFAVLCEYGILVAKMQQRDILAKEIKKAGKLTSRKREERIRETALDQDEAETEISRNRQEYYRLKLEQKREKKLLWYLRAASYLNISLVTIFLVFIVIISHAGGLCVNGGSAPNPFNLNQLENCPACTEIDGHCEVCADGVRQCYFPYA</sequence>
<dbReference type="AlphaFoldDB" id="A0A7S3P568"/>
<feature type="transmembrane region" description="Helical" evidence="1">
    <location>
        <begin position="182"/>
        <end position="202"/>
    </location>
</feature>
<evidence type="ECO:0000313" key="2">
    <source>
        <dbReference type="EMBL" id="CAE0405672.1"/>
    </source>
</evidence>
<dbReference type="EMBL" id="HBIM01004295">
    <property type="protein sequence ID" value="CAE0405672.1"/>
    <property type="molecule type" value="Transcribed_RNA"/>
</dbReference>
<proteinExistence type="predicted"/>
<gene>
    <name evidence="2" type="ORF">ACOF00016_LOCUS3669</name>
</gene>
<evidence type="ECO:0000256" key="1">
    <source>
        <dbReference type="SAM" id="Phobius"/>
    </source>
</evidence>
<feature type="transmembrane region" description="Helical" evidence="1">
    <location>
        <begin position="263"/>
        <end position="288"/>
    </location>
</feature>
<reference evidence="2" key="1">
    <citation type="submission" date="2021-01" db="EMBL/GenBank/DDBJ databases">
        <authorList>
            <person name="Corre E."/>
            <person name="Pelletier E."/>
            <person name="Niang G."/>
            <person name="Scheremetjew M."/>
            <person name="Finn R."/>
            <person name="Kale V."/>
            <person name="Holt S."/>
            <person name="Cochrane G."/>
            <person name="Meng A."/>
            <person name="Brown T."/>
            <person name="Cohen L."/>
        </authorList>
    </citation>
    <scope>NUCLEOTIDE SEQUENCE</scope>
    <source>
        <strain evidence="2">CCMP127</strain>
    </source>
</reference>